<sequence length="477" mass="53040">MFDRRTVLASSALLMAGTAGCTTSAMRPAPEQSAALSPLFDDIEQRTFRYFWDTTNPRNGLAPDRWPNPPFASIASTGFALTAYPIGVARGWITRAQARERTLATLTFFHDAPQGDGETGVSGHKGFFYHFLDMETGERWGKTELSSVDTTLLLGGILFAGQWFDQDHPDERRIRELASAIYARVEWPFLQNHAPAISMGWHPESGFVPADWIGFNEGMLVNILALGAPVHAVGPEIWETWCSGYDDNWRGNAPDTRYLAFAPHFGQQYSHVWVDFRGIRDAVMAGIGSDYFENSRRATYAQRAYAIANPMQWEGYSRDIWGLTACDGPGGVKHAFKGEERQFRTYSARGPGSMPDGFDDGTIAPTAAVASLPFAPEIVEPATRALRDFQQGRIYGRYGFWDSFNPSFRWPEAKGARGSVDPQLGWLDDNLLGIDQGPIVAMIANHRDDFVWKTMRGCEPIRRGLQRAGFSGGWLNG</sequence>
<evidence type="ECO:0000313" key="3">
    <source>
        <dbReference type="Proteomes" id="UP001197214"/>
    </source>
</evidence>
<name>A0ABS6XPD8_9SPHN</name>
<dbReference type="InterPro" id="IPR019282">
    <property type="entry name" value="Glycoamylase-like_cons_dom"/>
</dbReference>
<dbReference type="RefSeq" id="WP_219239193.1">
    <property type="nucleotide sequence ID" value="NZ_JAHWZX010000017.1"/>
</dbReference>
<organism evidence="2 3">
    <name type="scientific">Stakelama flava</name>
    <dbReference type="NCBI Taxonomy" id="2860338"/>
    <lineage>
        <taxon>Bacteria</taxon>
        <taxon>Pseudomonadati</taxon>
        <taxon>Pseudomonadota</taxon>
        <taxon>Alphaproteobacteria</taxon>
        <taxon>Sphingomonadales</taxon>
        <taxon>Sphingomonadaceae</taxon>
        <taxon>Stakelama</taxon>
    </lineage>
</organism>
<dbReference type="PROSITE" id="PS51257">
    <property type="entry name" value="PROKAR_LIPOPROTEIN"/>
    <property type="match status" value="1"/>
</dbReference>
<dbReference type="Proteomes" id="UP001197214">
    <property type="component" value="Unassembled WGS sequence"/>
</dbReference>
<comment type="caution">
    <text evidence="2">The sequence shown here is derived from an EMBL/GenBank/DDBJ whole genome shotgun (WGS) entry which is preliminary data.</text>
</comment>
<dbReference type="InterPro" id="IPR016883">
    <property type="entry name" value="UCP028431"/>
</dbReference>
<keyword evidence="3" id="KW-1185">Reference proteome</keyword>
<dbReference type="PIRSF" id="PIRSF028431">
    <property type="entry name" value="UCP028431"/>
    <property type="match status" value="1"/>
</dbReference>
<feature type="domain" description="Glycoamylase-like" evidence="1">
    <location>
        <begin position="211"/>
        <end position="458"/>
    </location>
</feature>
<proteinExistence type="predicted"/>
<evidence type="ECO:0000259" key="1">
    <source>
        <dbReference type="Pfam" id="PF10091"/>
    </source>
</evidence>
<dbReference type="Pfam" id="PF10091">
    <property type="entry name" value="Glycoamylase"/>
    <property type="match status" value="1"/>
</dbReference>
<reference evidence="2 3" key="1">
    <citation type="submission" date="2021-07" db="EMBL/GenBank/DDBJ databases">
        <title>Stakelama flava sp. nov., a novel endophytic bacterium isolated from branch of Kandelia candel.</title>
        <authorList>
            <person name="Tuo L."/>
        </authorList>
    </citation>
    <scope>NUCLEOTIDE SEQUENCE [LARGE SCALE GENOMIC DNA]</scope>
    <source>
        <strain evidence="2 3">CBK3Z-3</strain>
    </source>
</reference>
<accession>A0ABS6XPD8</accession>
<evidence type="ECO:0000313" key="2">
    <source>
        <dbReference type="EMBL" id="MBW4332072.1"/>
    </source>
</evidence>
<protein>
    <submittedName>
        <fullName evidence="2">Tat pathway signal protein</fullName>
    </submittedName>
</protein>
<dbReference type="EMBL" id="JAHWZX010000017">
    <property type="protein sequence ID" value="MBW4332072.1"/>
    <property type="molecule type" value="Genomic_DNA"/>
</dbReference>
<gene>
    <name evidence="2" type="ORF">KY084_14475</name>
</gene>